<sequence length="524" mass="60327">MNLDALPDDILLLIWDRLAEGPLGEVAMFPHTIRAPLLRACRRFYRLFLPHLYKHYRFQQSIIPLRSGYIIPPSIPTFTQFVLRNRVVRASIQKLDAGSWFVGQASYDKPGVIPALVERGLALACIPADDVAHWRRALLLGHDDLWISLLLILLPNLRSLQLKIPGMIPEERTYLEDIVERVLDRRIPTKALHQLTHLHVSFDFPCHNIHLSRFIPWTQLPSIRYFRMSAALDNFEGRKLFVPPPKPSGLTHIDLFASNCINSLTNLLTACKRLESFKYNHHDQLVWDSQFHITMRSHAEVPREQWISPEEHDTMMWLAGESILDPPRFYDALFKHRSTLRTLWLTLTPNVSKQDEDRPSSRGSPKLLGSLSEFTALTQLRVRLHNLLEFPHDDVTLPPVTPLLDLLPSSLESVLIEECPRPSLSVVIEQLRSLVKHRYSHFPHLKKLIIQQPAHESNQTPHPLPVVMPGSATDVTLGLSANKWADLDIEPSVYLALLDLKRDFDQVGVKFVVVDKNEWRFRFI</sequence>
<dbReference type="InterPro" id="IPR056867">
    <property type="entry name" value="LRR_15"/>
</dbReference>
<dbReference type="STRING" id="1448320.A0A319D085"/>
<feature type="domain" description="Leucine-rich repeat" evidence="1">
    <location>
        <begin position="326"/>
        <end position="450"/>
    </location>
</feature>
<dbReference type="EMBL" id="KZ825961">
    <property type="protein sequence ID" value="PYH90985.1"/>
    <property type="molecule type" value="Genomic_DNA"/>
</dbReference>
<feature type="domain" description="Leucine-rich repeat" evidence="1">
    <location>
        <begin position="131"/>
        <end position="307"/>
    </location>
</feature>
<proteinExistence type="predicted"/>
<evidence type="ECO:0000259" key="1">
    <source>
        <dbReference type="Pfam" id="PF24969"/>
    </source>
</evidence>
<dbReference type="AlphaFoldDB" id="A0A319D085"/>
<dbReference type="VEuPathDB" id="FungiDB:BO71DRAFT_62423"/>
<evidence type="ECO:0000313" key="2">
    <source>
        <dbReference type="EMBL" id="PYH90985.1"/>
    </source>
</evidence>
<accession>A0A319D085</accession>
<keyword evidence="3" id="KW-1185">Reference proteome</keyword>
<name>A0A319D085_9EURO</name>
<dbReference type="Pfam" id="PF24969">
    <property type="entry name" value="LRR_15"/>
    <property type="match status" value="2"/>
</dbReference>
<dbReference type="Proteomes" id="UP000247810">
    <property type="component" value="Unassembled WGS sequence"/>
</dbReference>
<reference evidence="2 3" key="1">
    <citation type="submission" date="2018-02" db="EMBL/GenBank/DDBJ databases">
        <title>The genomes of Aspergillus section Nigri reveals drivers in fungal speciation.</title>
        <authorList>
            <consortium name="DOE Joint Genome Institute"/>
            <person name="Vesth T.C."/>
            <person name="Nybo J."/>
            <person name="Theobald S."/>
            <person name="Brandl J."/>
            <person name="Frisvad J.C."/>
            <person name="Nielsen K.F."/>
            <person name="Lyhne E.K."/>
            <person name="Kogle M.E."/>
            <person name="Kuo A."/>
            <person name="Riley R."/>
            <person name="Clum A."/>
            <person name="Nolan M."/>
            <person name="Lipzen A."/>
            <person name="Salamov A."/>
            <person name="Henrissat B."/>
            <person name="Wiebenga A."/>
            <person name="De vries R.P."/>
            <person name="Grigoriev I.V."/>
            <person name="Mortensen U.H."/>
            <person name="Andersen M.R."/>
            <person name="Baker S.E."/>
        </authorList>
    </citation>
    <scope>NUCLEOTIDE SEQUENCE [LARGE SCALE GENOMIC DNA]</scope>
    <source>
        <strain evidence="2 3">CBS 707.79</strain>
    </source>
</reference>
<dbReference type="OrthoDB" id="5130616at2759"/>
<protein>
    <recommendedName>
        <fullName evidence="1">Leucine-rich repeat domain-containing protein</fullName>
    </recommendedName>
</protein>
<gene>
    <name evidence="2" type="ORF">BO71DRAFT_62423</name>
</gene>
<evidence type="ECO:0000313" key="3">
    <source>
        <dbReference type="Proteomes" id="UP000247810"/>
    </source>
</evidence>
<organism evidence="2 3">
    <name type="scientific">Aspergillus ellipticus CBS 707.79</name>
    <dbReference type="NCBI Taxonomy" id="1448320"/>
    <lineage>
        <taxon>Eukaryota</taxon>
        <taxon>Fungi</taxon>
        <taxon>Dikarya</taxon>
        <taxon>Ascomycota</taxon>
        <taxon>Pezizomycotina</taxon>
        <taxon>Eurotiomycetes</taxon>
        <taxon>Eurotiomycetidae</taxon>
        <taxon>Eurotiales</taxon>
        <taxon>Aspergillaceae</taxon>
        <taxon>Aspergillus</taxon>
        <taxon>Aspergillus subgen. Circumdati</taxon>
    </lineage>
</organism>